<sequence length="108" mass="12421">MRDYELVVIFDLDLGVEGQKKALAKIKKEIETVKGKVVKETEWAKKDLAYPITKKTGGRYFLLEVSLPENEVKDLDPKFRNQEGVLRHLLVRKETARKVSKHGAKITK</sequence>
<dbReference type="SUPFAM" id="SSF54995">
    <property type="entry name" value="Ribosomal protein S6"/>
    <property type="match status" value="1"/>
</dbReference>
<evidence type="ECO:0000313" key="4">
    <source>
        <dbReference type="EMBL" id="PIS13843.1"/>
    </source>
</evidence>
<dbReference type="AlphaFoldDB" id="A0A2H0WMI9"/>
<dbReference type="PANTHER" id="PTHR21011:SF1">
    <property type="entry name" value="SMALL RIBOSOMAL SUBUNIT PROTEIN BS6M"/>
    <property type="match status" value="1"/>
</dbReference>
<evidence type="ECO:0000313" key="5">
    <source>
        <dbReference type="Proteomes" id="UP000230033"/>
    </source>
</evidence>
<accession>A0A2H0WMI9</accession>
<dbReference type="CDD" id="cd00473">
    <property type="entry name" value="bS6"/>
    <property type="match status" value="1"/>
</dbReference>
<evidence type="ECO:0000256" key="3">
    <source>
        <dbReference type="HAMAP-Rule" id="MF_00360"/>
    </source>
</evidence>
<dbReference type="GO" id="GO:0006412">
    <property type="term" value="P:translation"/>
    <property type="evidence" value="ECO:0007669"/>
    <property type="project" value="UniProtKB-UniRule"/>
</dbReference>
<dbReference type="GO" id="GO:0005737">
    <property type="term" value="C:cytoplasm"/>
    <property type="evidence" value="ECO:0007669"/>
    <property type="project" value="UniProtKB-ARBA"/>
</dbReference>
<dbReference type="NCBIfam" id="TIGR00166">
    <property type="entry name" value="S6"/>
    <property type="match status" value="1"/>
</dbReference>
<dbReference type="GO" id="GO:0005840">
    <property type="term" value="C:ribosome"/>
    <property type="evidence" value="ECO:0007669"/>
    <property type="project" value="UniProtKB-KW"/>
</dbReference>
<dbReference type="GO" id="GO:0003735">
    <property type="term" value="F:structural constituent of ribosome"/>
    <property type="evidence" value="ECO:0007669"/>
    <property type="project" value="InterPro"/>
</dbReference>
<dbReference type="HAMAP" id="MF_00360">
    <property type="entry name" value="Ribosomal_bS6"/>
    <property type="match status" value="1"/>
</dbReference>
<keyword evidence="3 4" id="KW-0689">Ribosomal protein</keyword>
<comment type="similarity">
    <text evidence="1 3">Belongs to the bacterial ribosomal protein bS6 family.</text>
</comment>
<reference evidence="5" key="1">
    <citation type="submission" date="2017-09" db="EMBL/GenBank/DDBJ databases">
        <title>Depth-based differentiation of microbial function through sediment-hosted aquifers and enrichment of novel symbionts in the deep terrestrial subsurface.</title>
        <authorList>
            <person name="Probst A.J."/>
            <person name="Ladd B."/>
            <person name="Jarett J.K."/>
            <person name="Geller-Mcgrath D.E."/>
            <person name="Sieber C.M.K."/>
            <person name="Emerson J.B."/>
            <person name="Anantharaman K."/>
            <person name="Thomas B.C."/>
            <person name="Malmstrom R."/>
            <person name="Stieglmeier M."/>
            <person name="Klingl A."/>
            <person name="Woyke T."/>
            <person name="Ryan C.M."/>
            <person name="Banfield J.F."/>
        </authorList>
    </citation>
    <scope>NUCLEOTIDE SEQUENCE [LARGE SCALE GENOMIC DNA]</scope>
</reference>
<proteinExistence type="inferred from homology"/>
<keyword evidence="3" id="KW-0699">rRNA-binding</keyword>
<dbReference type="Proteomes" id="UP000230033">
    <property type="component" value="Unassembled WGS sequence"/>
</dbReference>
<dbReference type="Gene3D" id="3.30.70.60">
    <property type="match status" value="1"/>
</dbReference>
<dbReference type="InterPro" id="IPR014717">
    <property type="entry name" value="Transl_elong_EF1B/ribsomal_bS6"/>
</dbReference>
<organism evidence="4 5">
    <name type="scientific">Candidatus Shapirobacteria bacterium CG09_land_8_20_14_0_10_47_13</name>
    <dbReference type="NCBI Taxonomy" id="1974481"/>
    <lineage>
        <taxon>Bacteria</taxon>
        <taxon>Candidatus Shapironibacteriota</taxon>
    </lineage>
</organism>
<protein>
    <recommendedName>
        <fullName evidence="2 3">Small ribosomal subunit protein bS6</fullName>
    </recommendedName>
</protein>
<keyword evidence="3" id="KW-0694">RNA-binding</keyword>
<gene>
    <name evidence="3 4" type="primary">rpsF</name>
    <name evidence="4" type="ORF">COT65_01975</name>
</gene>
<dbReference type="InterPro" id="IPR020814">
    <property type="entry name" value="Ribosomal_S6_plastid/chlpt"/>
</dbReference>
<name>A0A2H0WMI9_9BACT</name>
<dbReference type="EMBL" id="PEZJ01000025">
    <property type="protein sequence ID" value="PIS13843.1"/>
    <property type="molecule type" value="Genomic_DNA"/>
</dbReference>
<dbReference type="InterPro" id="IPR035980">
    <property type="entry name" value="Ribosomal_bS6_sf"/>
</dbReference>
<evidence type="ECO:0000256" key="2">
    <source>
        <dbReference type="ARBA" id="ARBA00035294"/>
    </source>
</evidence>
<evidence type="ECO:0000256" key="1">
    <source>
        <dbReference type="ARBA" id="ARBA00009512"/>
    </source>
</evidence>
<keyword evidence="3" id="KW-0687">Ribonucleoprotein</keyword>
<dbReference type="GO" id="GO:1990904">
    <property type="term" value="C:ribonucleoprotein complex"/>
    <property type="evidence" value="ECO:0007669"/>
    <property type="project" value="UniProtKB-KW"/>
</dbReference>
<dbReference type="InterPro" id="IPR000529">
    <property type="entry name" value="Ribosomal_bS6"/>
</dbReference>
<comment type="function">
    <text evidence="3">Binds together with bS18 to 16S ribosomal RNA.</text>
</comment>
<dbReference type="Pfam" id="PF01250">
    <property type="entry name" value="Ribosomal_S6"/>
    <property type="match status" value="1"/>
</dbReference>
<comment type="caution">
    <text evidence="4">The sequence shown here is derived from an EMBL/GenBank/DDBJ whole genome shotgun (WGS) entry which is preliminary data.</text>
</comment>
<dbReference type="PANTHER" id="PTHR21011">
    <property type="entry name" value="MITOCHONDRIAL 28S RIBOSOMAL PROTEIN S6"/>
    <property type="match status" value="1"/>
</dbReference>
<dbReference type="GO" id="GO:0070181">
    <property type="term" value="F:small ribosomal subunit rRNA binding"/>
    <property type="evidence" value="ECO:0007669"/>
    <property type="project" value="TreeGrafter"/>
</dbReference>